<dbReference type="PANTHER" id="PTHR18966">
    <property type="entry name" value="IONOTROPIC GLUTAMATE RECEPTOR"/>
    <property type="match status" value="1"/>
</dbReference>
<dbReference type="PDBsum" id="5CMB"/>
<evidence type="ECO:0000256" key="2">
    <source>
        <dbReference type="ARBA" id="ARBA00022448"/>
    </source>
</evidence>
<dbReference type="PDBsum" id="5CMC"/>
<evidence type="ECO:0007829" key="18">
    <source>
        <dbReference type="PDB" id="4YKI"/>
    </source>
</evidence>
<keyword evidence="4" id="KW-1133">Transmembrane helix</keyword>
<dbReference type="InterPro" id="IPR015683">
    <property type="entry name" value="Ionotropic_Glu_rcpt"/>
</dbReference>
<evidence type="ECO:0000256" key="3">
    <source>
        <dbReference type="ARBA" id="ARBA00022692"/>
    </source>
</evidence>
<evidence type="ECO:0000259" key="12">
    <source>
        <dbReference type="SMART" id="SM00079"/>
    </source>
</evidence>
<evidence type="ECO:0000256" key="5">
    <source>
        <dbReference type="ARBA" id="ARBA00023054"/>
    </source>
</evidence>
<dbReference type="FunFam" id="3.40.190.10:FF:000078">
    <property type="entry name" value="glutamate receptor ionotropic, NMDA 3B"/>
    <property type="match status" value="1"/>
</dbReference>
<dbReference type="InterPro" id="IPR001320">
    <property type="entry name" value="Iontro_rcpt_C"/>
</dbReference>
<dbReference type="PDB" id="5CMB">
    <property type="method" value="X-ray"/>
    <property type="resolution" value="1.34 A"/>
    <property type="chains" value="A/B=1-256"/>
</dbReference>
<dbReference type="GO" id="GO:0046872">
    <property type="term" value="F:metal ion binding"/>
    <property type="evidence" value="ECO:0007669"/>
    <property type="project" value="UniProtKB-KW"/>
</dbReference>
<evidence type="ECO:0000256" key="11">
    <source>
        <dbReference type="ARBA" id="ARBA00023303"/>
    </source>
</evidence>
<dbReference type="GO" id="GO:0015276">
    <property type="term" value="F:ligand-gated monoatomic ion channel activity"/>
    <property type="evidence" value="ECO:0007669"/>
    <property type="project" value="InterPro"/>
</dbReference>
<dbReference type="SMART" id="SM00918">
    <property type="entry name" value="Lig_chan-Glu_bd"/>
    <property type="match status" value="1"/>
</dbReference>
<keyword evidence="11" id="KW-0407">Ion channel</keyword>
<keyword evidence="18 19" id="KW-0002">3D-structure</keyword>
<evidence type="ECO:0000313" key="17">
    <source>
        <dbReference type="PDB" id="4YKP"/>
    </source>
</evidence>
<dbReference type="Pfam" id="PF10613">
    <property type="entry name" value="Lig_chan-Glu_bd"/>
    <property type="match status" value="1"/>
</dbReference>
<dbReference type="PDBsum" id="4YKJ"/>
<feature type="domain" description="Ionotropic glutamate receptor C-terminal" evidence="12">
    <location>
        <begin position="9"/>
        <end position="251"/>
    </location>
</feature>
<dbReference type="PDBsum" id="4YKP"/>
<feature type="disulfide bond" evidence="18 19">
    <location>
        <begin position="200"/>
        <end position="255"/>
    </location>
</feature>
<accession>A0A0R4I973</accession>
<evidence type="ECO:0007829" key="19">
    <source>
        <dbReference type="PDB" id="4YKJ"/>
    </source>
</evidence>
<keyword evidence="7" id="KW-0472">Membrane</keyword>
<evidence type="ECO:0000313" key="14">
    <source>
        <dbReference type="PDB" id="4YKI"/>
    </source>
</evidence>
<comment type="subcellular location">
    <subcellularLocation>
        <location evidence="1">Membrane</location>
        <topology evidence="1">Multi-pass membrane protein</topology>
    </subcellularLocation>
</comment>
<keyword evidence="10" id="KW-1071">Ligand-gated ion channel</keyword>
<reference evidence="21 22" key="2">
    <citation type="journal article" date="2016" name="Proc. Natl. Acad. Sci. U.S.A.">
        <title>Molecular lock regulates binding of glycine to a primitive NMDA receptor.</title>
        <authorList>
            <person name="Yu A."/>
            <person name="Alberstein R."/>
            <person name="Thomas A."/>
            <person name="Zimmet A."/>
            <person name="Grey R."/>
            <person name="Mayer M.L."/>
            <person name="Lau A.Y."/>
        </authorList>
    </citation>
    <scope>X-RAY CRYSTALLOGRAPHY (1.28 ANGSTROMS) IN COMPLEX WITH MG(2+)</scope>
    <scope>DISULFIDE BONDS</scope>
</reference>
<dbReference type="SMR" id="A0A0R4I973"/>
<keyword evidence="18 20" id="KW-0479">Metal-binding</keyword>
<dbReference type="SUPFAM" id="SSF53850">
    <property type="entry name" value="Periplasmic binding protein-like II"/>
    <property type="match status" value="1"/>
</dbReference>
<dbReference type="GO" id="GO:0005886">
    <property type="term" value="C:plasma membrane"/>
    <property type="evidence" value="ECO:0007669"/>
    <property type="project" value="UniProtKB-ARBA"/>
</dbReference>
<dbReference type="PDB" id="4YKJ">
    <property type="method" value="X-ray"/>
    <property type="resolution" value="1.40 A"/>
    <property type="chains" value="A/B=1-256"/>
</dbReference>
<keyword evidence="6" id="KW-0406">Ion transport</keyword>
<dbReference type="PDB" id="4YKI">
    <property type="method" value="X-ray"/>
    <property type="resolution" value="1.21 A"/>
    <property type="chains" value="A/B=1-256"/>
</dbReference>
<proteinExistence type="evidence at protein level"/>
<evidence type="ECO:0000256" key="4">
    <source>
        <dbReference type="ARBA" id="ARBA00022989"/>
    </source>
</evidence>
<evidence type="ECO:0000256" key="1">
    <source>
        <dbReference type="ARBA" id="ARBA00004141"/>
    </source>
</evidence>
<evidence type="ECO:0000313" key="16">
    <source>
        <dbReference type="PDB" id="4YKK"/>
    </source>
</evidence>
<evidence type="ECO:0000313" key="15">
    <source>
        <dbReference type="PDB" id="4YKJ"/>
    </source>
</evidence>
<feature type="disulfide bond" evidence="18 19">
    <location>
        <begin position="28"/>
        <end position="33"/>
    </location>
</feature>
<dbReference type="SMART" id="SM00079">
    <property type="entry name" value="PBPe"/>
    <property type="match status" value="1"/>
</dbReference>
<name>A0A0R4I973_MNELE</name>
<evidence type="ECO:0007829" key="22">
    <source>
        <dbReference type="PDB" id="5CMC"/>
    </source>
</evidence>
<feature type="domain" description="Ionotropic glutamate receptor L-glutamate and glycine-binding" evidence="13">
    <location>
        <begin position="19"/>
        <end position="82"/>
    </location>
</feature>
<feature type="binding site" evidence="18 20">
    <location>
        <position position="110"/>
    </location>
    <ligand>
        <name>Mg(2+)</name>
        <dbReference type="ChEBI" id="CHEBI:18420"/>
    </ligand>
</feature>
<evidence type="ECO:0000256" key="10">
    <source>
        <dbReference type="ARBA" id="ARBA00023286"/>
    </source>
</evidence>
<feature type="binding site" evidence="18 20">
    <location>
        <position position="213"/>
    </location>
    <ligand>
        <name>Mg(2+)</name>
        <dbReference type="ChEBI" id="CHEBI:18420"/>
    </ligand>
</feature>
<dbReference type="PDB" id="5CMC">
    <property type="method" value="X-ray"/>
    <property type="resolution" value="1.28 A"/>
    <property type="chains" value="A/B=1-256"/>
</dbReference>
<keyword evidence="9" id="KW-0325">Glycoprotein</keyword>
<dbReference type="PDBsum" id="4YKI"/>
<evidence type="ECO:0000256" key="7">
    <source>
        <dbReference type="ARBA" id="ARBA00023136"/>
    </source>
</evidence>
<dbReference type="InterPro" id="IPR019594">
    <property type="entry name" value="Glu/Gly-bd"/>
</dbReference>
<evidence type="ECO:0000259" key="13">
    <source>
        <dbReference type="SMART" id="SM00918"/>
    </source>
</evidence>
<organism evidence="16">
    <name type="scientific">Mnemiopsis leidyi</name>
    <name type="common">Sea walnut</name>
    <name type="synonym">Warty comb jellyfish</name>
    <dbReference type="NCBI Taxonomy" id="27923"/>
    <lineage>
        <taxon>Eukaryota</taxon>
        <taxon>Metazoa</taxon>
        <taxon>Ctenophora</taxon>
        <taxon>Tentaculata</taxon>
        <taxon>Lobata</taxon>
        <taxon>Bolinopsidae</taxon>
        <taxon>Mnemiopsis</taxon>
    </lineage>
</organism>
<dbReference type="PDB" id="4YKK">
    <property type="method" value="X-ray"/>
    <property type="resolution" value="1.38 A"/>
    <property type="chains" value="A/B=1-256"/>
</dbReference>
<dbReference type="PDB" id="4YKP">
    <property type="method" value="X-ray"/>
    <property type="resolution" value="1.46 A"/>
    <property type="chains" value="A/B=1-256"/>
</dbReference>
<sequence length="256" mass="28929">GSKNLIGRHLRLGSVEEQPFMFFATEGCEGNDCWSGMVNDMVVKLSEDLGFTYEYIQPDDRKFGALNKTTNEWNGMIRDLLDDKTDMIAIDLSTNSARKSAIDYSFPFMDAGIKAVVKGEGTTLNQVLELLDQDKYKWGVIGSRHPETLLKTHRDSRYSRLVDEGVELKDLNHAIETLRGGLFVFIDEGPVLAHNLISDCDVFSVGEEFQSFEYAFGLPKDSPYKSLIDSHLLKFREEGFIDILWEKWSSGNSVCS</sequence>
<keyword evidence="8" id="KW-0675">Receptor</keyword>
<dbReference type="PDBsum" id="4YKK"/>
<keyword evidence="3" id="KW-0812">Transmembrane</keyword>
<protein>
    <submittedName>
        <fullName evidence="14 15">ML032222a iGluR</fullName>
    </submittedName>
</protein>
<evidence type="ECO:0000256" key="6">
    <source>
        <dbReference type="ARBA" id="ARBA00023065"/>
    </source>
</evidence>
<reference evidence="18 19" key="1">
    <citation type="journal article" date="2015" name="Proc. Natl. Acad. Sci. U.S.A.">
        <title>Glycine activated ion channel subunits encoded by ctenophore glutamate receptor genes.</title>
        <authorList>
            <person name="Alberstein R."/>
            <person name="Grey R."/>
            <person name="Zimmet A."/>
            <person name="Simmons D.K."/>
            <person name="Mayer M.L."/>
        </authorList>
    </citation>
    <scope>X-RAY CRYSTALLOGRAPHY (1.38 ANGSTROMS)</scope>
</reference>
<dbReference type="GO" id="GO:0043226">
    <property type="term" value="C:organelle"/>
    <property type="evidence" value="ECO:0007669"/>
    <property type="project" value="UniProtKB-ARBA"/>
</dbReference>
<evidence type="ECO:0000256" key="9">
    <source>
        <dbReference type="ARBA" id="ARBA00023180"/>
    </source>
</evidence>
<evidence type="ECO:0000256" key="8">
    <source>
        <dbReference type="ARBA" id="ARBA00023170"/>
    </source>
</evidence>
<keyword evidence="2" id="KW-0813">Transport</keyword>
<gene>
    <name evidence="14 15 16 17" type="ORF">ML032222a</name>
</gene>
<evidence type="ECO:0007829" key="20">
    <source>
        <dbReference type="PDB" id="4YKK"/>
    </source>
</evidence>
<evidence type="ECO:0007829" key="21">
    <source>
        <dbReference type="PDB" id="5CMB"/>
    </source>
</evidence>
<dbReference type="AlphaFoldDB" id="A0A0R4I973"/>
<dbReference type="Gene3D" id="3.40.190.10">
    <property type="entry name" value="Periplasmic binding protein-like II"/>
    <property type="match status" value="2"/>
</dbReference>
<keyword evidence="5" id="KW-0175">Coiled coil</keyword>